<dbReference type="AlphaFoldDB" id="A0A6S7H3W2"/>
<keyword evidence="7" id="KW-0175">Coiled coil</keyword>
<dbReference type="PROSITE" id="PS51354">
    <property type="entry name" value="GLUTAREDOXIN_2"/>
    <property type="match status" value="1"/>
</dbReference>
<protein>
    <recommendedName>
        <fullName evidence="6">Glutaredoxin-2, mitochondrial</fullName>
    </recommendedName>
</protein>
<evidence type="ECO:0000256" key="8">
    <source>
        <dbReference type="SAM" id="MobiDB-lite"/>
    </source>
</evidence>
<organism evidence="10 11">
    <name type="scientific">Paramuricea clavata</name>
    <name type="common">Red gorgonian</name>
    <name type="synonym">Violescent sea-whip</name>
    <dbReference type="NCBI Taxonomy" id="317549"/>
    <lineage>
        <taxon>Eukaryota</taxon>
        <taxon>Metazoa</taxon>
        <taxon>Cnidaria</taxon>
        <taxon>Anthozoa</taxon>
        <taxon>Octocorallia</taxon>
        <taxon>Malacalcyonacea</taxon>
        <taxon>Plexauridae</taxon>
        <taxon>Paramuricea</taxon>
    </lineage>
</organism>
<dbReference type="GO" id="GO:0005737">
    <property type="term" value="C:cytoplasm"/>
    <property type="evidence" value="ECO:0007669"/>
    <property type="project" value="TreeGrafter"/>
</dbReference>
<evidence type="ECO:0000256" key="5">
    <source>
        <dbReference type="ARBA" id="ARBA00038558"/>
    </source>
</evidence>
<reference evidence="10" key="1">
    <citation type="submission" date="2020-04" db="EMBL/GenBank/DDBJ databases">
        <authorList>
            <person name="Alioto T."/>
            <person name="Alioto T."/>
            <person name="Gomez Garrido J."/>
        </authorList>
    </citation>
    <scope>NUCLEOTIDE SEQUENCE</scope>
    <source>
        <strain evidence="10">A484AB</strain>
    </source>
</reference>
<evidence type="ECO:0000259" key="9">
    <source>
        <dbReference type="Pfam" id="PF00462"/>
    </source>
</evidence>
<feature type="region of interest" description="Disordered" evidence="8">
    <location>
        <begin position="360"/>
        <end position="414"/>
    </location>
</feature>
<comment type="caution">
    <text evidence="10">The sequence shown here is derived from an EMBL/GenBank/DDBJ whole genome shotgun (WGS) entry which is preliminary data.</text>
</comment>
<evidence type="ECO:0000256" key="7">
    <source>
        <dbReference type="SAM" id="Coils"/>
    </source>
</evidence>
<feature type="domain" description="Glutaredoxin" evidence="9">
    <location>
        <begin position="567"/>
        <end position="630"/>
    </location>
</feature>
<evidence type="ECO:0000256" key="4">
    <source>
        <dbReference type="ARBA" id="ARBA00037470"/>
    </source>
</evidence>
<evidence type="ECO:0000256" key="6">
    <source>
        <dbReference type="ARBA" id="ARBA00039819"/>
    </source>
</evidence>
<feature type="region of interest" description="Disordered" evidence="8">
    <location>
        <begin position="1"/>
        <end position="40"/>
    </location>
</feature>
<feature type="compositionally biased region" description="Basic residues" evidence="8">
    <location>
        <begin position="392"/>
        <end position="401"/>
    </location>
</feature>
<comment type="subunit">
    <text evidence="5">Monomer; active form. Homodimer; inactive form. The homodimer is probably linked by 1 2Fe-2S cluster.</text>
</comment>
<dbReference type="PANTHER" id="PTHR45694">
    <property type="entry name" value="GLUTAREDOXIN 2"/>
    <property type="match status" value="1"/>
</dbReference>
<evidence type="ECO:0000313" key="11">
    <source>
        <dbReference type="Proteomes" id="UP001152795"/>
    </source>
</evidence>
<dbReference type="NCBIfam" id="TIGR02180">
    <property type="entry name" value="GRX_euk"/>
    <property type="match status" value="1"/>
</dbReference>
<dbReference type="FunFam" id="3.40.30.10:FF:000026">
    <property type="entry name" value="Glutaredoxin 2"/>
    <property type="match status" value="1"/>
</dbReference>
<dbReference type="GO" id="GO:0034599">
    <property type="term" value="P:cellular response to oxidative stress"/>
    <property type="evidence" value="ECO:0007669"/>
    <property type="project" value="TreeGrafter"/>
</dbReference>
<evidence type="ECO:0000256" key="3">
    <source>
        <dbReference type="ARBA" id="ARBA00023284"/>
    </source>
</evidence>
<dbReference type="InterPro" id="IPR036249">
    <property type="entry name" value="Thioredoxin-like_sf"/>
</dbReference>
<dbReference type="PRINTS" id="PR00160">
    <property type="entry name" value="GLUTAREDOXIN"/>
</dbReference>
<feature type="coiled-coil region" evidence="7">
    <location>
        <begin position="148"/>
        <end position="199"/>
    </location>
</feature>
<feature type="compositionally biased region" description="Polar residues" evidence="8">
    <location>
        <begin position="1"/>
        <end position="28"/>
    </location>
</feature>
<dbReference type="Pfam" id="PF00462">
    <property type="entry name" value="Glutaredoxin"/>
    <property type="match status" value="1"/>
</dbReference>
<dbReference type="InterPro" id="IPR014025">
    <property type="entry name" value="Glutaredoxin_subgr"/>
</dbReference>
<keyword evidence="11" id="KW-1185">Reference proteome</keyword>
<keyword evidence="2" id="KW-0318">Glutathionylation</keyword>
<evidence type="ECO:0000256" key="1">
    <source>
        <dbReference type="ARBA" id="ARBA00007787"/>
    </source>
</evidence>
<proteinExistence type="inferred from homology"/>
<comment type="function">
    <text evidence="4">Glutathione-dependent oxidoreductase that facilitates the maintenance of mitochondrial redox homeostasis upon induction of apoptosis by oxidative stress. Involved in response to hydrogen peroxide and regulation of apoptosis caused by oxidative stress. Acts as a very efficient catalyst of monothiol reactions because of its high affinity for protein glutathione-mixed disulfides. Can receive electrons not only from glutathione (GSH), but also from thioredoxin reductase supporting both monothiol and dithiol reactions. Efficiently catalyzes both glutathionylation and deglutathionylation of mitochondrial complex I, which in turn regulates the superoxide production by the complex. Overexpression decreases the susceptibility to apoptosis and prevents loss of cardiolipin and cytochrome c release.</text>
</comment>
<dbReference type="GO" id="GO:0015038">
    <property type="term" value="F:glutathione disulfide oxidoreductase activity"/>
    <property type="evidence" value="ECO:0007669"/>
    <property type="project" value="TreeGrafter"/>
</dbReference>
<dbReference type="PANTHER" id="PTHR45694:SF18">
    <property type="entry name" value="GLUTAREDOXIN-1-RELATED"/>
    <property type="match status" value="1"/>
</dbReference>
<dbReference type="OrthoDB" id="418495at2759"/>
<sequence length="655" mass="73489">MSSTEMFSQQKGSIPSKFDQYQRSQSQTTEDEPPNYYSKYVSNPPLFPASSKNNKLTRSMQAFIKEEKQNISMKEERDMLQTFINLLKDYTKEVDSSFTNFKSDMETTLQAIVKNMQDGSQRIDDKVLNLKQELVSIIEAKGKDKHEKRELNENISEQSGTIKVLETKAGILEKQLDEMKNKESAYIDQKSKFQELEQKYLQCINQWNANQALCLGNTPPSSQHTDPFCGYQIPPLHHNKADPGTYKTFPNGGPSSGYGYNPWQTGQTNDYYNPARNNPLPPDPVVYQKLPVHPMVNPTLPIHPMVNPNLPYANNSTVTCTPNPSYSIILATQAGSTSTTSHLGTQNSMSCQVPSRANQLYSTPNKSTPVSSHCSKVRNTGSPTPRSCGLKVSRRNSKRPKQSPMAMVKPQVRKPPPLLDDEIFVVDVIDPPETSWSMESLLDMDDKNPIPSKPANSAKYTPQSEPFIRNTHSDVTKKWCRQEDTVKRKRTSVSMLGVSSDDSEVQEIANLLREQSRHFSKRTKSANDGTSTQSPYYAEFKMGASSSNANKEQIKTWVNEEISSNLVVIFSKTYCPYCSKAKNAFQAAGLDKYTVHELDKRDDGDTILDVLRDMTGARTVPRVFIDKKFVGGGSEVEALQQKGELRSMLEACGAL</sequence>
<dbReference type="Proteomes" id="UP001152795">
    <property type="component" value="Unassembled WGS sequence"/>
</dbReference>
<dbReference type="CDD" id="cd03419">
    <property type="entry name" value="GRX_GRXh_1_2_like"/>
    <property type="match status" value="1"/>
</dbReference>
<evidence type="ECO:0000256" key="2">
    <source>
        <dbReference type="ARBA" id="ARBA00023206"/>
    </source>
</evidence>
<comment type="similarity">
    <text evidence="1">Belongs to the glutaredoxin family.</text>
</comment>
<dbReference type="EMBL" id="CACRXK020001876">
    <property type="protein sequence ID" value="CAB3991567.1"/>
    <property type="molecule type" value="Genomic_DNA"/>
</dbReference>
<feature type="compositionally biased region" description="Polar residues" evidence="8">
    <location>
        <begin position="360"/>
        <end position="385"/>
    </location>
</feature>
<keyword evidence="3" id="KW-0676">Redox-active center</keyword>
<dbReference type="InterPro" id="IPR002109">
    <property type="entry name" value="Glutaredoxin"/>
</dbReference>
<accession>A0A6S7H3W2</accession>
<gene>
    <name evidence="10" type="ORF">PACLA_8A031951</name>
</gene>
<name>A0A6S7H3W2_PARCT</name>
<evidence type="ECO:0000313" key="10">
    <source>
        <dbReference type="EMBL" id="CAB3991567.1"/>
    </source>
</evidence>
<dbReference type="InterPro" id="IPR011899">
    <property type="entry name" value="Glutaredoxin_euk/vir"/>
</dbReference>
<dbReference type="Gene3D" id="3.40.30.10">
    <property type="entry name" value="Glutaredoxin"/>
    <property type="match status" value="1"/>
</dbReference>
<dbReference type="SUPFAM" id="SSF52833">
    <property type="entry name" value="Thioredoxin-like"/>
    <property type="match status" value="1"/>
</dbReference>